<evidence type="ECO:0000256" key="3">
    <source>
        <dbReference type="ARBA" id="ARBA00022645"/>
    </source>
</evidence>
<dbReference type="GO" id="GO:0008270">
    <property type="term" value="F:zinc ion binding"/>
    <property type="evidence" value="ECO:0007669"/>
    <property type="project" value="InterPro"/>
</dbReference>
<evidence type="ECO:0000256" key="6">
    <source>
        <dbReference type="ARBA" id="ARBA00022729"/>
    </source>
</evidence>
<evidence type="ECO:0000256" key="4">
    <source>
        <dbReference type="ARBA" id="ARBA00022670"/>
    </source>
</evidence>
<dbReference type="PROSITE" id="PS00132">
    <property type="entry name" value="CARBOXYPEPT_ZN_1"/>
    <property type="match status" value="1"/>
</dbReference>
<evidence type="ECO:0000256" key="8">
    <source>
        <dbReference type="ARBA" id="ARBA00022833"/>
    </source>
</evidence>
<dbReference type="InterPro" id="IPR036116">
    <property type="entry name" value="FN3_sf"/>
</dbReference>
<reference evidence="15" key="1">
    <citation type="submission" date="2022-07" db="EMBL/GenBank/DDBJ databases">
        <authorList>
            <person name="Criscuolo A."/>
        </authorList>
    </citation>
    <scope>NUCLEOTIDE SEQUENCE</scope>
    <source>
        <strain evidence="15">CIP111854</strain>
    </source>
</reference>
<keyword evidence="6" id="KW-0732">Signal</keyword>
<dbReference type="RefSeq" id="WP_261626102.1">
    <property type="nucleotide sequence ID" value="NZ_CAMAPC010000004.1"/>
</dbReference>
<evidence type="ECO:0000313" key="16">
    <source>
        <dbReference type="Proteomes" id="UP001152467"/>
    </source>
</evidence>
<feature type="domain" description="Peptidase M14" evidence="14">
    <location>
        <begin position="4"/>
        <end position="357"/>
    </location>
</feature>
<dbReference type="Pfam" id="PF00246">
    <property type="entry name" value="Peptidase_M14"/>
    <property type="match status" value="1"/>
</dbReference>
<dbReference type="SMART" id="SM00631">
    <property type="entry name" value="Zn_pept"/>
    <property type="match status" value="1"/>
</dbReference>
<proteinExistence type="inferred from homology"/>
<dbReference type="CDD" id="cd00063">
    <property type="entry name" value="FN3"/>
    <property type="match status" value="1"/>
</dbReference>
<dbReference type="InterPro" id="IPR000834">
    <property type="entry name" value="Peptidase_M14"/>
</dbReference>
<dbReference type="PANTHER" id="PTHR11705:SF143">
    <property type="entry name" value="SLL0236 PROTEIN"/>
    <property type="match status" value="1"/>
</dbReference>
<evidence type="ECO:0000256" key="1">
    <source>
        <dbReference type="ARBA" id="ARBA00001947"/>
    </source>
</evidence>
<keyword evidence="4" id="KW-0645">Protease</keyword>
<keyword evidence="3" id="KW-0121">Carboxypeptidase</keyword>
<evidence type="ECO:0000256" key="5">
    <source>
        <dbReference type="ARBA" id="ARBA00022723"/>
    </source>
</evidence>
<feature type="domain" description="Fibronectin type-III" evidence="13">
    <location>
        <begin position="299"/>
        <end position="396"/>
    </location>
</feature>
<evidence type="ECO:0000256" key="9">
    <source>
        <dbReference type="ARBA" id="ARBA00023049"/>
    </source>
</evidence>
<comment type="caution">
    <text evidence="15">The sequence shown here is derived from an EMBL/GenBank/DDBJ whole genome shotgun (WGS) entry which is preliminary data.</text>
</comment>
<organism evidence="15 16">
    <name type="scientific">Pseudoalteromonas holothuriae</name>
    <dbReference type="NCBI Taxonomy" id="2963714"/>
    <lineage>
        <taxon>Bacteria</taxon>
        <taxon>Pseudomonadati</taxon>
        <taxon>Pseudomonadota</taxon>
        <taxon>Gammaproteobacteria</taxon>
        <taxon>Alteromonadales</taxon>
        <taxon>Pseudoalteromonadaceae</taxon>
        <taxon>Pseudoalteromonas</taxon>
    </lineage>
</organism>
<dbReference type="Gene3D" id="3.40.630.10">
    <property type="entry name" value="Zn peptidases"/>
    <property type="match status" value="1"/>
</dbReference>
<comment type="catalytic activity">
    <reaction evidence="10">
        <text>Releases a C-terminal residue, which may be hydrophobic or positively charged.</text>
        <dbReference type="EC" id="3.4.17.18"/>
    </reaction>
</comment>
<dbReference type="InterPro" id="IPR003961">
    <property type="entry name" value="FN3_dom"/>
</dbReference>
<dbReference type="PANTHER" id="PTHR11705">
    <property type="entry name" value="PROTEASE FAMILY M14 CARBOXYPEPTIDASE A,B"/>
    <property type="match status" value="1"/>
</dbReference>
<feature type="active site" description="Proton donor/acceptor" evidence="12">
    <location>
        <position position="323"/>
    </location>
</feature>
<evidence type="ECO:0000256" key="11">
    <source>
        <dbReference type="ARBA" id="ARBA00066554"/>
    </source>
</evidence>
<sequence length="865" mass="98751">MKIQYASYQDTIDFLQQSMSEHPHLIRLKSIGETWEGRPIMLVTVSLDVTYADDKPALLYTGSIHAREWIGNELAIKFIQYVIDNYRFNPKLQTALTRNTLYMVPCLNPDGFEYSRNHFSFWRKNRRNNGDGTFGVDLNRNFDAKFMRNQNTHTNTYGGPHAFSEPETAAIRDFVESHENIRIALDYHSQGNVFFPAHKFNHEVEIEGTDLNVLCANMNNEIRKVTGRQYGIHRGKPPAQLINGSGREYYYRRGIIAAVVEVGTRNIPDYMKNMAQSVAENIPAVAHALSEAINYSPLAPSRVAEFTIKEVGHDSVELEWQFEERDDIYFEVYRSEHNKSPCTEDNLVAITKSLSFLDTQLKSGHFYFYNIRAVDKVTKIKSPFSPELRLKTTLADNQCGRTLFPAREQVGYLSQNYLHKNKEHFGYNSMFIGVDKNRGVSVGVVAFDLSTIPEGSHIATAQLFLYPMNRVAAKIEKYGEWSISILDATLVDDIYDFAQIQEAKPLHTLGQTIESDKMTQGIWLRWSFNGVERTLLETLIAQQTLLLRIQGPQSLPVGNDSQVMQFDIGYGSFGGGLHYRPNLELIYQLPELSTSVNASSCNTIYQDKVVADKLASGFDAEGEIVYGQLAFELNECLEPDKTVFTQACLTLYSINSLVSAKDVRFTVELVELKDVDFKHVKQRQKIEYIGYEVSNEQLKERTAHNFIFDSYSLKELARLHRAQTPLYFIIRATAESQAQDVLVNWRNSNDTQPAKLHVEYIERRVEALPAPTHFQTQVENGVVKLTWLNPDSSDLVGSFVVRNRFHPPRSPFDGVKLYGGPDQYTLDNFGNADIDKYYAVFSYDHVPNYSEPVVVHYPGRRKSLE</sequence>
<comment type="cofactor">
    <cofactor evidence="1">
        <name>Zn(2+)</name>
        <dbReference type="ChEBI" id="CHEBI:29105"/>
    </cofactor>
</comment>
<accession>A0A9W4W2L4</accession>
<evidence type="ECO:0000256" key="2">
    <source>
        <dbReference type="ARBA" id="ARBA00005988"/>
    </source>
</evidence>
<dbReference type="Gene3D" id="2.60.40.10">
    <property type="entry name" value="Immunoglobulins"/>
    <property type="match status" value="1"/>
</dbReference>
<dbReference type="EMBL" id="CAMAPC010000004">
    <property type="protein sequence ID" value="CAH9054502.1"/>
    <property type="molecule type" value="Genomic_DNA"/>
</dbReference>
<dbReference type="PROSITE" id="PS50853">
    <property type="entry name" value="FN3"/>
    <property type="match status" value="1"/>
</dbReference>
<dbReference type="SUPFAM" id="SSF49265">
    <property type="entry name" value="Fibronectin type III"/>
    <property type="match status" value="1"/>
</dbReference>
<dbReference type="AlphaFoldDB" id="A0A9W4W2L4"/>
<dbReference type="PROSITE" id="PS52035">
    <property type="entry name" value="PEPTIDASE_M14"/>
    <property type="match status" value="1"/>
</dbReference>
<protein>
    <recommendedName>
        <fullName evidence="11">carboxypeptidase T</fullName>
        <ecNumber evidence="11">3.4.17.18</ecNumber>
    </recommendedName>
</protein>
<evidence type="ECO:0000256" key="10">
    <source>
        <dbReference type="ARBA" id="ARBA00050859"/>
    </source>
</evidence>
<evidence type="ECO:0000313" key="15">
    <source>
        <dbReference type="EMBL" id="CAH9054502.1"/>
    </source>
</evidence>
<evidence type="ECO:0000256" key="12">
    <source>
        <dbReference type="PROSITE-ProRule" id="PRU01379"/>
    </source>
</evidence>
<dbReference type="InterPro" id="IPR057246">
    <property type="entry name" value="CARBOXYPEPT_ZN_1"/>
</dbReference>
<dbReference type="InterPro" id="IPR013783">
    <property type="entry name" value="Ig-like_fold"/>
</dbReference>
<evidence type="ECO:0000259" key="14">
    <source>
        <dbReference type="PROSITE" id="PS52035"/>
    </source>
</evidence>
<evidence type="ECO:0000259" key="13">
    <source>
        <dbReference type="PROSITE" id="PS50853"/>
    </source>
</evidence>
<dbReference type="PRINTS" id="PR00765">
    <property type="entry name" value="CRBOXYPTASEA"/>
</dbReference>
<dbReference type="SUPFAM" id="SSF53187">
    <property type="entry name" value="Zn-dependent exopeptidases"/>
    <property type="match status" value="1"/>
</dbReference>
<keyword evidence="7" id="KW-0378">Hydrolase</keyword>
<dbReference type="Proteomes" id="UP001152467">
    <property type="component" value="Unassembled WGS sequence"/>
</dbReference>
<dbReference type="GO" id="GO:0005615">
    <property type="term" value="C:extracellular space"/>
    <property type="evidence" value="ECO:0007669"/>
    <property type="project" value="TreeGrafter"/>
</dbReference>
<name>A0A9W4W2L4_9GAMM</name>
<dbReference type="EC" id="3.4.17.18" evidence="11"/>
<keyword evidence="8" id="KW-0862">Zinc</keyword>
<dbReference type="GO" id="GO:0006508">
    <property type="term" value="P:proteolysis"/>
    <property type="evidence" value="ECO:0007669"/>
    <property type="project" value="UniProtKB-KW"/>
</dbReference>
<dbReference type="FunFam" id="3.40.630.10:FF:000084">
    <property type="entry name" value="Carboxypeptidase B2"/>
    <property type="match status" value="1"/>
</dbReference>
<dbReference type="GO" id="GO:0004181">
    <property type="term" value="F:metallocarboxypeptidase activity"/>
    <property type="evidence" value="ECO:0007669"/>
    <property type="project" value="InterPro"/>
</dbReference>
<keyword evidence="5" id="KW-0479">Metal-binding</keyword>
<gene>
    <name evidence="15" type="ORF">PSECIP111854_01387</name>
</gene>
<comment type="similarity">
    <text evidence="2 12">Belongs to the peptidase M14 family.</text>
</comment>
<keyword evidence="16" id="KW-1185">Reference proteome</keyword>
<keyword evidence="9" id="KW-0482">Metalloprotease</keyword>
<evidence type="ECO:0000256" key="7">
    <source>
        <dbReference type="ARBA" id="ARBA00022801"/>
    </source>
</evidence>